<feature type="domain" description="Pseudouridine synthase I TruA alpha/beta" evidence="5">
    <location>
        <begin position="87"/>
        <end position="211"/>
    </location>
</feature>
<evidence type="ECO:0000313" key="6">
    <source>
        <dbReference type="EMBL" id="KAL3695961.1"/>
    </source>
</evidence>
<dbReference type="AlphaFoldDB" id="A0ABD3HYH3"/>
<evidence type="ECO:0000256" key="4">
    <source>
        <dbReference type="RuleBase" id="RU003792"/>
    </source>
</evidence>
<accession>A0ABD3HYH3</accession>
<dbReference type="InterPro" id="IPR001406">
    <property type="entry name" value="PsdUridine_synth_TruA"/>
</dbReference>
<dbReference type="InterPro" id="IPR020103">
    <property type="entry name" value="PsdUridine_synth_cat_dom_sf"/>
</dbReference>
<comment type="catalytic activity">
    <reaction evidence="4">
        <text>uridine(38/39/40) in tRNA = pseudouridine(38/39/40) in tRNA</text>
        <dbReference type="Rhea" id="RHEA:22376"/>
        <dbReference type="Rhea" id="RHEA-COMP:10085"/>
        <dbReference type="Rhea" id="RHEA-COMP:10087"/>
        <dbReference type="ChEBI" id="CHEBI:65314"/>
        <dbReference type="ChEBI" id="CHEBI:65315"/>
        <dbReference type="EC" id="5.4.99.12"/>
    </reaction>
</comment>
<keyword evidence="7" id="KW-1185">Reference proteome</keyword>
<evidence type="ECO:0000259" key="5">
    <source>
        <dbReference type="Pfam" id="PF01416"/>
    </source>
</evidence>
<comment type="similarity">
    <text evidence="1 4">Belongs to the tRNA pseudouridine synthase TruA family.</text>
</comment>
<organism evidence="6 7">
    <name type="scientific">Riccia sorocarpa</name>
    <dbReference type="NCBI Taxonomy" id="122646"/>
    <lineage>
        <taxon>Eukaryota</taxon>
        <taxon>Viridiplantae</taxon>
        <taxon>Streptophyta</taxon>
        <taxon>Embryophyta</taxon>
        <taxon>Marchantiophyta</taxon>
        <taxon>Marchantiopsida</taxon>
        <taxon>Marchantiidae</taxon>
        <taxon>Marchantiales</taxon>
        <taxon>Ricciaceae</taxon>
        <taxon>Riccia</taxon>
    </lineage>
</organism>
<comment type="caution">
    <text evidence="6">The sequence shown here is derived from an EMBL/GenBank/DDBJ whole genome shotgun (WGS) entry which is preliminary data.</text>
</comment>
<dbReference type="EC" id="5.4.99.12" evidence="4"/>
<name>A0ABD3HYH3_9MARC</name>
<dbReference type="InterPro" id="IPR020097">
    <property type="entry name" value="PsdUridine_synth_TruA_a/b_dom"/>
</dbReference>
<evidence type="ECO:0000256" key="3">
    <source>
        <dbReference type="ARBA" id="ARBA00023235"/>
    </source>
</evidence>
<keyword evidence="3 4" id="KW-0413">Isomerase</keyword>
<dbReference type="Proteomes" id="UP001633002">
    <property type="component" value="Unassembled WGS sequence"/>
</dbReference>
<dbReference type="Pfam" id="PF01416">
    <property type="entry name" value="PseudoU_synth_1"/>
    <property type="match status" value="1"/>
</dbReference>
<dbReference type="PANTHER" id="PTHR11142">
    <property type="entry name" value="PSEUDOURIDYLATE SYNTHASE"/>
    <property type="match status" value="1"/>
</dbReference>
<dbReference type="SUPFAM" id="SSF55120">
    <property type="entry name" value="Pseudouridine synthase"/>
    <property type="match status" value="2"/>
</dbReference>
<evidence type="ECO:0000256" key="2">
    <source>
        <dbReference type="ARBA" id="ARBA00022694"/>
    </source>
</evidence>
<reference evidence="6 7" key="1">
    <citation type="submission" date="2024-09" db="EMBL/GenBank/DDBJ databases">
        <title>Chromosome-scale assembly of Riccia sorocarpa.</title>
        <authorList>
            <person name="Paukszto L."/>
        </authorList>
    </citation>
    <scope>NUCLEOTIDE SEQUENCE [LARGE SCALE GENOMIC DNA]</scope>
    <source>
        <strain evidence="6">LP-2024</strain>
        <tissue evidence="6">Aerial parts of the thallus</tissue>
    </source>
</reference>
<gene>
    <name evidence="6" type="ORF">R1sor_010037</name>
</gene>
<dbReference type="PANTHER" id="PTHR11142:SF0">
    <property type="entry name" value="TRNA PSEUDOURIDINE SYNTHASE-LIKE 1"/>
    <property type="match status" value="1"/>
</dbReference>
<evidence type="ECO:0000313" key="7">
    <source>
        <dbReference type="Proteomes" id="UP001633002"/>
    </source>
</evidence>
<evidence type="ECO:0000256" key="1">
    <source>
        <dbReference type="ARBA" id="ARBA00009375"/>
    </source>
</evidence>
<keyword evidence="2 4" id="KW-0819">tRNA processing</keyword>
<dbReference type="EMBL" id="JBJQOH010000002">
    <property type="protein sequence ID" value="KAL3695961.1"/>
    <property type="molecule type" value="Genomic_DNA"/>
</dbReference>
<dbReference type="GO" id="GO:0008033">
    <property type="term" value="P:tRNA processing"/>
    <property type="evidence" value="ECO:0007669"/>
    <property type="project" value="UniProtKB-KW"/>
</dbReference>
<protein>
    <recommendedName>
        <fullName evidence="4">tRNA pseudouridine synthase</fullName>
        <ecNumber evidence="4">5.4.99.12</ecNumber>
    </recommendedName>
</protein>
<dbReference type="Gene3D" id="3.30.70.660">
    <property type="entry name" value="Pseudouridine synthase I, catalytic domain, C-terminal subdomain"/>
    <property type="match status" value="1"/>
</dbReference>
<dbReference type="InterPro" id="IPR020095">
    <property type="entry name" value="PsdUridine_synth_TruA_C"/>
</dbReference>
<sequence length="232" mass="26144">MDSYTCQVEVPSPPYRGMLWRKALKTRLGFVYSTKAHSRVQYTNTAVSCVKLSSSTFALLGENENSPFLKNRDVREREWCKWSMVLSYDGTKYSGWQIQPDKPTVQKTVEDALFKITRCSREDLILTAAGRPDAGVHAWGQGPNLAFEVEGTGFFYKQVRNMVGLLLEIGKGTASVEIVSHILESRKRKVLAKHAATAPPHGLYLMRVEYDDSFYPSDCIPAPSFGYREICS</sequence>
<dbReference type="GO" id="GO:0160147">
    <property type="term" value="F:tRNA pseudouridine(38-40) synthase activity"/>
    <property type="evidence" value="ECO:0007669"/>
    <property type="project" value="UniProtKB-EC"/>
</dbReference>
<proteinExistence type="inferred from homology"/>